<dbReference type="CDD" id="cd00397">
    <property type="entry name" value="DNA_BRE_C"/>
    <property type="match status" value="1"/>
</dbReference>
<protein>
    <submittedName>
        <fullName evidence="3">Site-specific integrase</fullName>
    </submittedName>
</protein>
<dbReference type="Gene3D" id="1.10.443.10">
    <property type="entry name" value="Intergrase catalytic core"/>
    <property type="match status" value="1"/>
</dbReference>
<dbReference type="GO" id="GO:0003677">
    <property type="term" value="F:DNA binding"/>
    <property type="evidence" value="ECO:0007669"/>
    <property type="project" value="InterPro"/>
</dbReference>
<dbReference type="RefSeq" id="WP_168938417.1">
    <property type="nucleotide sequence ID" value="NZ_JABAGA010000009.1"/>
</dbReference>
<accession>A0A7X9SYB2</accession>
<keyword evidence="1" id="KW-0233">DNA recombination</keyword>
<dbReference type="EMBL" id="JABAGA010000009">
    <property type="protein sequence ID" value="NMF10286.1"/>
    <property type="molecule type" value="Genomic_DNA"/>
</dbReference>
<comment type="caution">
    <text evidence="3">The sequence shown here is derived from an EMBL/GenBank/DDBJ whole genome shotgun (WGS) entry which is preliminary data.</text>
</comment>
<dbReference type="InterPro" id="IPR050090">
    <property type="entry name" value="Tyrosine_recombinase_XerCD"/>
</dbReference>
<dbReference type="PANTHER" id="PTHR30349:SF64">
    <property type="entry name" value="PROPHAGE INTEGRASE INTD-RELATED"/>
    <property type="match status" value="1"/>
</dbReference>
<evidence type="ECO:0000256" key="1">
    <source>
        <dbReference type="ARBA" id="ARBA00023172"/>
    </source>
</evidence>
<dbReference type="GO" id="GO:0015074">
    <property type="term" value="P:DNA integration"/>
    <property type="evidence" value="ECO:0007669"/>
    <property type="project" value="InterPro"/>
</dbReference>
<reference evidence="3 4" key="1">
    <citation type="submission" date="2020-04" db="EMBL/GenBank/DDBJ databases">
        <authorList>
            <person name="Hitch T.C.A."/>
            <person name="Wylensek D."/>
            <person name="Clavel T."/>
        </authorList>
    </citation>
    <scope>NUCLEOTIDE SEQUENCE [LARGE SCALE GENOMIC DNA]</scope>
    <source>
        <strain evidence="3 4">BL-383-APC-2I</strain>
    </source>
</reference>
<dbReference type="Proteomes" id="UP000589552">
    <property type="component" value="Unassembled WGS sequence"/>
</dbReference>
<dbReference type="PANTHER" id="PTHR30349">
    <property type="entry name" value="PHAGE INTEGRASE-RELATED"/>
    <property type="match status" value="1"/>
</dbReference>
<dbReference type="InterPro" id="IPR002104">
    <property type="entry name" value="Integrase_catalytic"/>
</dbReference>
<feature type="domain" description="Tyr recombinase" evidence="2">
    <location>
        <begin position="113"/>
        <end position="261"/>
    </location>
</feature>
<sequence length="261" mass="28827">MLLSDSPLLLPIPPGREAPIRRWELRLRAQGQRSASIDTRVRHIRRLARDLDAISPSGVCSDDLIEWSGAQEWAPETRHGYHASARLFFRWWATQDDGTASPADVLTGIRRHTPPPRPTPEDILHDAIAAATPRTQLILRLAAELGLRRSEIATLHRRHLTESPDGWTLTVHGKGGRTRVLPVTAPLAHTIRHAGDAWIFPGQIDGHLSPRWVSKLAAQVLPPGWSLHTLRHRFATTAYRHGGHVVRPGTSSPVTASTSAG</sequence>
<dbReference type="Pfam" id="PF00589">
    <property type="entry name" value="Phage_integrase"/>
    <property type="match status" value="1"/>
</dbReference>
<evidence type="ECO:0000313" key="3">
    <source>
        <dbReference type="EMBL" id="NMF10286.1"/>
    </source>
</evidence>
<evidence type="ECO:0000259" key="2">
    <source>
        <dbReference type="PROSITE" id="PS51898"/>
    </source>
</evidence>
<evidence type="ECO:0000313" key="4">
    <source>
        <dbReference type="Proteomes" id="UP000589552"/>
    </source>
</evidence>
<dbReference type="GO" id="GO:0006310">
    <property type="term" value="P:DNA recombination"/>
    <property type="evidence" value="ECO:0007669"/>
    <property type="project" value="UniProtKB-KW"/>
</dbReference>
<proteinExistence type="predicted"/>
<dbReference type="AlphaFoldDB" id="A0A7X9SYB2"/>
<organism evidence="3 4">
    <name type="scientific">Corynebacterium xerosis</name>
    <dbReference type="NCBI Taxonomy" id="1725"/>
    <lineage>
        <taxon>Bacteria</taxon>
        <taxon>Bacillati</taxon>
        <taxon>Actinomycetota</taxon>
        <taxon>Actinomycetes</taxon>
        <taxon>Mycobacteriales</taxon>
        <taxon>Corynebacteriaceae</taxon>
        <taxon>Corynebacterium</taxon>
    </lineage>
</organism>
<name>A0A7X9SYB2_9CORY</name>
<dbReference type="InterPro" id="IPR013762">
    <property type="entry name" value="Integrase-like_cat_sf"/>
</dbReference>
<dbReference type="PROSITE" id="PS51898">
    <property type="entry name" value="TYR_RECOMBINASE"/>
    <property type="match status" value="1"/>
</dbReference>
<dbReference type="InterPro" id="IPR011010">
    <property type="entry name" value="DNA_brk_join_enz"/>
</dbReference>
<gene>
    <name evidence="3" type="ORF">HF852_11880</name>
</gene>
<dbReference type="SUPFAM" id="SSF56349">
    <property type="entry name" value="DNA breaking-rejoining enzymes"/>
    <property type="match status" value="1"/>
</dbReference>